<evidence type="ECO:0000313" key="3">
    <source>
        <dbReference type="Proteomes" id="UP000245535"/>
    </source>
</evidence>
<dbReference type="RefSeq" id="WP_109623300.1">
    <property type="nucleotide sequence ID" value="NZ_QGDO01000020.1"/>
</dbReference>
<feature type="transmembrane region" description="Helical" evidence="1">
    <location>
        <begin position="36"/>
        <end position="54"/>
    </location>
</feature>
<dbReference type="OrthoDB" id="669469at2"/>
<organism evidence="2 3">
    <name type="scientific">Sediminitomix flava</name>
    <dbReference type="NCBI Taxonomy" id="379075"/>
    <lineage>
        <taxon>Bacteria</taxon>
        <taxon>Pseudomonadati</taxon>
        <taxon>Bacteroidota</taxon>
        <taxon>Cytophagia</taxon>
        <taxon>Cytophagales</taxon>
        <taxon>Flammeovirgaceae</taxon>
        <taxon>Sediminitomix</taxon>
    </lineage>
</organism>
<dbReference type="AlphaFoldDB" id="A0A315YVD3"/>
<proteinExistence type="predicted"/>
<feature type="transmembrane region" description="Helical" evidence="1">
    <location>
        <begin position="6"/>
        <end position="24"/>
    </location>
</feature>
<name>A0A315YVD3_SEDFL</name>
<evidence type="ECO:0000313" key="2">
    <source>
        <dbReference type="EMBL" id="PWJ32686.1"/>
    </source>
</evidence>
<accession>A0A315YVD3</accession>
<gene>
    <name evidence="2" type="ORF">BC781_1204</name>
</gene>
<comment type="caution">
    <text evidence="2">The sequence shown here is derived from an EMBL/GenBank/DDBJ whole genome shotgun (WGS) entry which is preliminary data.</text>
</comment>
<dbReference type="Proteomes" id="UP000245535">
    <property type="component" value="Unassembled WGS sequence"/>
</dbReference>
<reference evidence="2 3" key="1">
    <citation type="submission" date="2018-03" db="EMBL/GenBank/DDBJ databases">
        <title>Genomic Encyclopedia of Archaeal and Bacterial Type Strains, Phase II (KMG-II): from individual species to whole genera.</title>
        <authorList>
            <person name="Goeker M."/>
        </authorList>
    </citation>
    <scope>NUCLEOTIDE SEQUENCE [LARGE SCALE GENOMIC DNA]</scope>
    <source>
        <strain evidence="2 3">DSM 28229</strain>
    </source>
</reference>
<sequence length="118" mass="13946">MKVGKYIFWGIFTLIIIFGLCLIFKELENYLPSESLSFALLVNFLLMFWFDVTVPKLKLKYDLSYFEVSVNERNIYKVLGIELYKKILKISGWEKFTNSKNPPLSSKIIDLRGREYLT</sequence>
<keyword evidence="3" id="KW-1185">Reference proteome</keyword>
<keyword evidence="1" id="KW-0472">Membrane</keyword>
<dbReference type="EMBL" id="QGDO01000020">
    <property type="protein sequence ID" value="PWJ32686.1"/>
    <property type="molecule type" value="Genomic_DNA"/>
</dbReference>
<protein>
    <submittedName>
        <fullName evidence="2">Uncharacterized protein</fullName>
    </submittedName>
</protein>
<keyword evidence="1" id="KW-0812">Transmembrane</keyword>
<keyword evidence="1" id="KW-1133">Transmembrane helix</keyword>
<evidence type="ECO:0000256" key="1">
    <source>
        <dbReference type="SAM" id="Phobius"/>
    </source>
</evidence>